<comment type="caution">
    <text evidence="1">The sequence shown here is derived from an EMBL/GenBank/DDBJ whole genome shotgun (WGS) entry which is preliminary data.</text>
</comment>
<dbReference type="InterPro" id="IPR027417">
    <property type="entry name" value="P-loop_NTPase"/>
</dbReference>
<evidence type="ECO:0000313" key="2">
    <source>
        <dbReference type="Proteomes" id="UP001149140"/>
    </source>
</evidence>
<accession>A0A9X3MT88</accession>
<keyword evidence="2" id="KW-1185">Reference proteome</keyword>
<dbReference type="EMBL" id="JAPDOD010000007">
    <property type="protein sequence ID" value="MDA0160805.1"/>
    <property type="molecule type" value="Genomic_DNA"/>
</dbReference>
<gene>
    <name evidence="1" type="ORF">OM076_11065</name>
</gene>
<dbReference type="Proteomes" id="UP001149140">
    <property type="component" value="Unassembled WGS sequence"/>
</dbReference>
<dbReference type="AlphaFoldDB" id="A0A9X3MT88"/>
<dbReference type="SUPFAM" id="SSF52540">
    <property type="entry name" value="P-loop containing nucleoside triphosphate hydrolases"/>
    <property type="match status" value="1"/>
</dbReference>
<proteinExistence type="predicted"/>
<dbReference type="Gene3D" id="3.40.50.300">
    <property type="entry name" value="P-loop containing nucleotide triphosphate hydrolases"/>
    <property type="match status" value="1"/>
</dbReference>
<evidence type="ECO:0000313" key="1">
    <source>
        <dbReference type="EMBL" id="MDA0160805.1"/>
    </source>
</evidence>
<sequence length="260" mass="29094">MYKNQDQIKDFWGKFLKLFGSKKAILAVTGMPAVGKTVLLEHVSGQAYRAGYVPPGKSDRPEKAKVKGARTLVVTAFPGQQTPVRADAMNKVFEGKTPVAGVLHVVSNGYTKTRGEWSPAVLQQAGADTLDKFRSWQMAEEVKDLQRTGVEIRRSWQKHRRPMWMIVAVNKVDLFAEPEQLAAARDSYTAASSPFREELDQLTEHIGSDNFHWTTLPACNWLESFTWGSQQIPSTLNVGQRDVLVYQLSRSLQAHASAYD</sequence>
<organism evidence="1 2">
    <name type="scientific">Solirubrobacter ginsenosidimutans</name>
    <dbReference type="NCBI Taxonomy" id="490573"/>
    <lineage>
        <taxon>Bacteria</taxon>
        <taxon>Bacillati</taxon>
        <taxon>Actinomycetota</taxon>
        <taxon>Thermoleophilia</taxon>
        <taxon>Solirubrobacterales</taxon>
        <taxon>Solirubrobacteraceae</taxon>
        <taxon>Solirubrobacter</taxon>
    </lineage>
</organism>
<name>A0A9X3MT88_9ACTN</name>
<reference evidence="1" key="1">
    <citation type="submission" date="2022-10" db="EMBL/GenBank/DDBJ databases">
        <title>The WGS of Solirubrobacter ginsenosidimutans DSM 21036.</title>
        <authorList>
            <person name="Jiang Z."/>
        </authorList>
    </citation>
    <scope>NUCLEOTIDE SEQUENCE</scope>
    <source>
        <strain evidence="1">DSM 21036</strain>
    </source>
</reference>
<protein>
    <recommendedName>
        <fullName evidence="3">G domain-containing protein</fullName>
    </recommendedName>
</protein>
<evidence type="ECO:0008006" key="3">
    <source>
        <dbReference type="Google" id="ProtNLM"/>
    </source>
</evidence>